<evidence type="ECO:0000313" key="3">
    <source>
        <dbReference type="Proteomes" id="UP000655094"/>
    </source>
</evidence>
<feature type="domain" description="Carbohydrate kinase PfkB" evidence="1">
    <location>
        <begin position="2"/>
        <end position="46"/>
    </location>
</feature>
<dbReference type="Gene3D" id="3.40.1190.20">
    <property type="match status" value="1"/>
</dbReference>
<dbReference type="AlphaFoldDB" id="A0A919LV20"/>
<dbReference type="InterPro" id="IPR029056">
    <property type="entry name" value="Ribokinase-like"/>
</dbReference>
<protein>
    <recommendedName>
        <fullName evidence="1">Carbohydrate kinase PfkB domain-containing protein</fullName>
    </recommendedName>
</protein>
<dbReference type="Proteomes" id="UP000655094">
    <property type="component" value="Unassembled WGS sequence"/>
</dbReference>
<dbReference type="InterPro" id="IPR011611">
    <property type="entry name" value="PfkB_dom"/>
</dbReference>
<dbReference type="GO" id="GO:0003824">
    <property type="term" value="F:catalytic activity"/>
    <property type="evidence" value="ECO:0007669"/>
    <property type="project" value="UniProtKB-ARBA"/>
</dbReference>
<dbReference type="SUPFAM" id="SSF53613">
    <property type="entry name" value="Ribokinase-like"/>
    <property type="match status" value="1"/>
</dbReference>
<evidence type="ECO:0000259" key="1">
    <source>
        <dbReference type="Pfam" id="PF00294"/>
    </source>
</evidence>
<comment type="caution">
    <text evidence="2">The sequence shown here is derived from an EMBL/GenBank/DDBJ whole genome shotgun (WGS) entry which is preliminary data.</text>
</comment>
<organism evidence="2 3">
    <name type="scientific">Klebsiella pneumoniae</name>
    <dbReference type="NCBI Taxonomy" id="573"/>
    <lineage>
        <taxon>Bacteria</taxon>
        <taxon>Pseudomonadati</taxon>
        <taxon>Pseudomonadota</taxon>
        <taxon>Gammaproteobacteria</taxon>
        <taxon>Enterobacterales</taxon>
        <taxon>Enterobacteriaceae</taxon>
        <taxon>Klebsiella/Raoultella group</taxon>
        <taxon>Klebsiella</taxon>
        <taxon>Klebsiella pneumoniae complex</taxon>
    </lineage>
</organism>
<accession>A0A919LV20</accession>
<reference evidence="2" key="1">
    <citation type="submission" date="2020-10" db="EMBL/GenBank/DDBJ databases">
        <title>Genome Sequence of ESBL Producing Zambian Clinical Strains.</title>
        <authorList>
            <person name="Shawa M."/>
            <person name="Furuta Y."/>
            <person name="Simbotwe M."/>
            <person name="Mulenga E."/>
            <person name="Mubanga M."/>
            <person name="Mulenga G."/>
            <person name="Kaile C."/>
            <person name="Zorigt T."/>
            <person name="Hang'ombe B."/>
            <person name="Higashi H."/>
        </authorList>
    </citation>
    <scope>NUCLEOTIDE SEQUENCE</scope>
    <source>
        <strain evidence="2">Zam_UTH_09</strain>
    </source>
</reference>
<name>A0A919LV20_KLEPN</name>
<gene>
    <name evidence="2" type="ORF">KPZU09_30560</name>
</gene>
<proteinExistence type="predicted"/>
<dbReference type="EMBL" id="BNFF01000001">
    <property type="protein sequence ID" value="GHK53320.1"/>
    <property type="molecule type" value="Genomic_DNA"/>
</dbReference>
<sequence length="63" mass="6280">MDTTGCGDSYCGGFIAALARGLSVKAACDVASAVAALVATGMGSDAGVVDWEQTRAFMAAHRP</sequence>
<evidence type="ECO:0000313" key="2">
    <source>
        <dbReference type="EMBL" id="GHK53320.1"/>
    </source>
</evidence>
<dbReference type="Pfam" id="PF00294">
    <property type="entry name" value="PfkB"/>
    <property type="match status" value="1"/>
</dbReference>